<dbReference type="GO" id="GO:0032259">
    <property type="term" value="P:methylation"/>
    <property type="evidence" value="ECO:0007669"/>
    <property type="project" value="UniProtKB-KW"/>
</dbReference>
<feature type="domain" description="Methyltransferase" evidence="1">
    <location>
        <begin position="94"/>
        <end position="191"/>
    </location>
</feature>
<comment type="caution">
    <text evidence="2">The sequence shown here is derived from an EMBL/GenBank/DDBJ whole genome shotgun (WGS) entry which is preliminary data.</text>
</comment>
<evidence type="ECO:0000313" key="3">
    <source>
        <dbReference type="Proteomes" id="UP001249020"/>
    </source>
</evidence>
<proteinExistence type="predicted"/>
<keyword evidence="2" id="KW-0808">Transferase</keyword>
<dbReference type="Pfam" id="PF13649">
    <property type="entry name" value="Methyltransf_25"/>
    <property type="match status" value="1"/>
</dbReference>
<dbReference type="InterPro" id="IPR041698">
    <property type="entry name" value="Methyltransf_25"/>
</dbReference>
<organism evidence="2 3">
    <name type="scientific">Brumicola blandensis</name>
    <dbReference type="NCBI Taxonomy" id="3075611"/>
    <lineage>
        <taxon>Bacteria</taxon>
        <taxon>Pseudomonadati</taxon>
        <taxon>Pseudomonadota</taxon>
        <taxon>Gammaproteobacteria</taxon>
        <taxon>Alteromonadales</taxon>
        <taxon>Alteromonadaceae</taxon>
        <taxon>Brumicola</taxon>
    </lineage>
</organism>
<keyword evidence="3" id="KW-1185">Reference proteome</keyword>
<name>A0AAW8R1M5_9ALTE</name>
<accession>A0AAW8R1M5</accession>
<dbReference type="SUPFAM" id="SSF53335">
    <property type="entry name" value="S-adenosyl-L-methionine-dependent methyltransferases"/>
    <property type="match status" value="1"/>
</dbReference>
<dbReference type="Proteomes" id="UP001249020">
    <property type="component" value="Unassembled WGS sequence"/>
</dbReference>
<dbReference type="EMBL" id="JAVRIE010000002">
    <property type="protein sequence ID" value="MDT0582053.1"/>
    <property type="molecule type" value="Genomic_DNA"/>
</dbReference>
<dbReference type="InterPro" id="IPR029063">
    <property type="entry name" value="SAM-dependent_MTases_sf"/>
</dbReference>
<evidence type="ECO:0000313" key="2">
    <source>
        <dbReference type="EMBL" id="MDT0582053.1"/>
    </source>
</evidence>
<sequence length="314" mass="35786">MKDTVKPLGQNLNVGPHTGLNTHYQFDASQVSQDIIQYYSQVGLDYEPWSPNYNMHFGYYLMGMNPFKREPLLVEMNHQVLSRLQLDTDAMNQVIDLGCGVGATARYCAQHYENTYITGATVVPWQIEKASVFTEQASLHERASFHLIDYRNTPFPDNSFNGAYAVESSCYADGTSKASFINEAFRILKPGARLVVADGFRKRTKSNPLFEKAFRLVCKGWSVDTFANIHDFTQALRDAGFVDIKVKDSSWRALPSVLHVPWVSIKYFFSNIAMKKGERTMQKMHFIAPVMGMVIGMHRRDFAYYLVSARKPEQ</sequence>
<dbReference type="PANTHER" id="PTHR44068:SF11">
    <property type="entry name" value="GERANYL DIPHOSPHATE 2-C-METHYLTRANSFERASE"/>
    <property type="match status" value="1"/>
</dbReference>
<dbReference type="GO" id="GO:0008168">
    <property type="term" value="F:methyltransferase activity"/>
    <property type="evidence" value="ECO:0007669"/>
    <property type="project" value="UniProtKB-KW"/>
</dbReference>
<dbReference type="RefSeq" id="WP_311360837.1">
    <property type="nucleotide sequence ID" value="NZ_JAVRIE010000002.1"/>
</dbReference>
<keyword evidence="2" id="KW-0489">Methyltransferase</keyword>
<evidence type="ECO:0000259" key="1">
    <source>
        <dbReference type="Pfam" id="PF13649"/>
    </source>
</evidence>
<gene>
    <name evidence="2" type="ORF">RM544_05855</name>
</gene>
<protein>
    <submittedName>
        <fullName evidence="2">Methyltransferase domain-containing protein</fullName>
    </submittedName>
</protein>
<dbReference type="AlphaFoldDB" id="A0AAW8R1M5"/>
<dbReference type="Gene3D" id="3.40.50.150">
    <property type="entry name" value="Vaccinia Virus protein VP39"/>
    <property type="match status" value="1"/>
</dbReference>
<dbReference type="PANTHER" id="PTHR44068">
    <property type="entry name" value="ZGC:194242"/>
    <property type="match status" value="1"/>
</dbReference>
<dbReference type="InterPro" id="IPR050447">
    <property type="entry name" value="Erg6_SMT_methyltransf"/>
</dbReference>
<reference evidence="2 3" key="1">
    <citation type="submission" date="2023-09" db="EMBL/GenBank/DDBJ databases">
        <authorList>
            <person name="Rey-Velasco X."/>
        </authorList>
    </citation>
    <scope>NUCLEOTIDE SEQUENCE [LARGE SCALE GENOMIC DNA]</scope>
    <source>
        <strain evidence="2 3">W409</strain>
    </source>
</reference>
<dbReference type="CDD" id="cd02440">
    <property type="entry name" value="AdoMet_MTases"/>
    <property type="match status" value="1"/>
</dbReference>